<gene>
    <name evidence="2" type="ORF">PR048_017628</name>
</gene>
<dbReference type="Proteomes" id="UP001159363">
    <property type="component" value="Chromosome 5"/>
</dbReference>
<proteinExistence type="predicted"/>
<feature type="compositionally biased region" description="Basic and acidic residues" evidence="1">
    <location>
        <begin position="272"/>
        <end position="282"/>
    </location>
</feature>
<evidence type="ECO:0000313" key="2">
    <source>
        <dbReference type="EMBL" id="KAJ8881155.1"/>
    </source>
</evidence>
<organism evidence="2 3">
    <name type="scientific">Dryococelus australis</name>
    <dbReference type="NCBI Taxonomy" id="614101"/>
    <lineage>
        <taxon>Eukaryota</taxon>
        <taxon>Metazoa</taxon>
        <taxon>Ecdysozoa</taxon>
        <taxon>Arthropoda</taxon>
        <taxon>Hexapoda</taxon>
        <taxon>Insecta</taxon>
        <taxon>Pterygota</taxon>
        <taxon>Neoptera</taxon>
        <taxon>Polyneoptera</taxon>
        <taxon>Phasmatodea</taxon>
        <taxon>Verophasmatodea</taxon>
        <taxon>Anareolatae</taxon>
        <taxon>Phasmatidae</taxon>
        <taxon>Eurycanthinae</taxon>
        <taxon>Dryococelus</taxon>
    </lineage>
</organism>
<protein>
    <submittedName>
        <fullName evidence="2">Uncharacterized protein</fullName>
    </submittedName>
</protein>
<comment type="caution">
    <text evidence="2">The sequence shown here is derived from an EMBL/GenBank/DDBJ whole genome shotgun (WGS) entry which is preliminary data.</text>
</comment>
<accession>A0ABQ9HAA4</accession>
<evidence type="ECO:0000313" key="3">
    <source>
        <dbReference type="Proteomes" id="UP001159363"/>
    </source>
</evidence>
<feature type="compositionally biased region" description="Basic and acidic residues" evidence="1">
    <location>
        <begin position="297"/>
        <end position="310"/>
    </location>
</feature>
<keyword evidence="3" id="KW-1185">Reference proteome</keyword>
<evidence type="ECO:0000256" key="1">
    <source>
        <dbReference type="SAM" id="MobiDB-lite"/>
    </source>
</evidence>
<name>A0ABQ9HAA4_9NEOP</name>
<dbReference type="EMBL" id="JARBHB010000006">
    <property type="protein sequence ID" value="KAJ8881155.1"/>
    <property type="molecule type" value="Genomic_DNA"/>
</dbReference>
<feature type="region of interest" description="Disordered" evidence="1">
    <location>
        <begin position="362"/>
        <end position="382"/>
    </location>
</feature>
<reference evidence="2 3" key="1">
    <citation type="submission" date="2023-02" db="EMBL/GenBank/DDBJ databases">
        <title>LHISI_Scaffold_Assembly.</title>
        <authorList>
            <person name="Stuart O.P."/>
            <person name="Cleave R."/>
            <person name="Magrath M.J.L."/>
            <person name="Mikheyev A.S."/>
        </authorList>
    </citation>
    <scope>NUCLEOTIDE SEQUENCE [LARGE SCALE GENOMIC DNA]</scope>
    <source>
        <strain evidence="2">Daus_M_001</strain>
        <tissue evidence="2">Leg muscle</tissue>
    </source>
</reference>
<feature type="region of interest" description="Disordered" evidence="1">
    <location>
        <begin position="291"/>
        <end position="317"/>
    </location>
</feature>
<feature type="region of interest" description="Disordered" evidence="1">
    <location>
        <begin position="263"/>
        <end position="282"/>
    </location>
</feature>
<sequence>MHVPDCILFVQKCIIFPFDFWLAAEATCEMVQPGYCLRIGVTKVMGMLEGESNHISHFTSRRSKIAIPRVVTLRYDSAPARRVNQVVIWRNFQFPINLTFCPSVAGSLQGFRIYESCRTMPLVGGFSRDLQFPPPPLFHSGAAPFSPQSPSSALKTLLFDSKRVKKLRIDYTIRVKSVPQGREARLLLTGPPSHHKWWRLHEAVSRADAVLLAVLSAELRRVQLRVPRPRGDAVQTDVGTVGGGRLQLHLDCRSLRHALHRLHHHDHHHHQQQHDGEGGDLGQDRRLREAALPAGVHEARGRRLQEDRSRGQTTPGATVSFSHAWKVLLNPAVTFWVTPKCRTLLHLLLIVRHDANYAQDEERLGTEGSRGRGNPKKTQHPWTKSTFSTVEMTFGFGSVEIRSRLDVVASRRSNQRGYSPSRQSATN</sequence>